<evidence type="ECO:0000313" key="3">
    <source>
        <dbReference type="Proteomes" id="UP000321513"/>
    </source>
</evidence>
<reference evidence="2 3" key="1">
    <citation type="submission" date="2019-07" db="EMBL/GenBank/DDBJ databases">
        <title>Whole genome shotgun sequence of Segetibacter aerophilus NBRC 106135.</title>
        <authorList>
            <person name="Hosoyama A."/>
            <person name="Uohara A."/>
            <person name="Ohji S."/>
            <person name="Ichikawa N."/>
        </authorList>
    </citation>
    <scope>NUCLEOTIDE SEQUENCE [LARGE SCALE GENOMIC DNA]</scope>
    <source>
        <strain evidence="2 3">NBRC 106135</strain>
    </source>
</reference>
<evidence type="ECO:0000313" key="2">
    <source>
        <dbReference type="EMBL" id="GEO10490.1"/>
    </source>
</evidence>
<dbReference type="AlphaFoldDB" id="A0A512BEU1"/>
<dbReference type="InterPro" id="IPR029044">
    <property type="entry name" value="Nucleotide-diphossugar_trans"/>
</dbReference>
<keyword evidence="3" id="KW-1185">Reference proteome</keyword>
<proteinExistence type="predicted"/>
<dbReference type="InterPro" id="IPR001173">
    <property type="entry name" value="Glyco_trans_2-like"/>
</dbReference>
<evidence type="ECO:0000259" key="1">
    <source>
        <dbReference type="Pfam" id="PF00535"/>
    </source>
</evidence>
<gene>
    <name evidence="2" type="ORF">SAE01_29860</name>
</gene>
<comment type="caution">
    <text evidence="2">The sequence shown here is derived from an EMBL/GenBank/DDBJ whole genome shotgun (WGS) entry which is preliminary data.</text>
</comment>
<feature type="domain" description="Glycosyltransferase 2-like" evidence="1">
    <location>
        <begin position="31"/>
        <end position="138"/>
    </location>
</feature>
<organism evidence="2 3">
    <name type="scientific">Segetibacter aerophilus</name>
    <dbReference type="NCBI Taxonomy" id="670293"/>
    <lineage>
        <taxon>Bacteria</taxon>
        <taxon>Pseudomonadati</taxon>
        <taxon>Bacteroidota</taxon>
        <taxon>Chitinophagia</taxon>
        <taxon>Chitinophagales</taxon>
        <taxon>Chitinophagaceae</taxon>
        <taxon>Segetibacter</taxon>
    </lineage>
</organism>
<name>A0A512BEU1_9BACT</name>
<dbReference type="Gene3D" id="3.90.550.10">
    <property type="entry name" value="Spore Coat Polysaccharide Biosynthesis Protein SpsA, Chain A"/>
    <property type="match status" value="1"/>
</dbReference>
<dbReference type="RefSeq" id="WP_147204601.1">
    <property type="nucleotide sequence ID" value="NZ_BJYT01000011.1"/>
</dbReference>
<protein>
    <recommendedName>
        <fullName evidence="1">Glycosyltransferase 2-like domain-containing protein</fullName>
    </recommendedName>
</protein>
<dbReference type="Proteomes" id="UP000321513">
    <property type="component" value="Unassembled WGS sequence"/>
</dbReference>
<dbReference type="Pfam" id="PF00535">
    <property type="entry name" value="Glycos_transf_2"/>
    <property type="match status" value="1"/>
</dbReference>
<sequence length="295" mass="34298">MKISGFSYVRNGFEYGYPFMEAVQSVLPVCDEFVMAVGDSTDGTREALTKLDPQKIRIIDTTWDMKLREGGKVFAQQANTALDNITGDWAFHIQADEVMHEDDLPKITAAIKQHNDDKQVEGFIFPFLHFWGSYHYIRTSRRVHKHEIRIFRNDKLVRSYADSQGFRKYSSIEAYEHGEKGEKLTVKKIDAPVYHYNGVRSDKVQKKKMHTFDFLHNAETTENDYSHFDYQNVDRVELFKGTHPAVMQEKVSAAADDFVFDPAKSVWKTKDKIMQPIEDVLGFKIGEYKNYKLLR</sequence>
<dbReference type="OrthoDB" id="9815923at2"/>
<dbReference type="EMBL" id="BJYT01000011">
    <property type="protein sequence ID" value="GEO10490.1"/>
    <property type="molecule type" value="Genomic_DNA"/>
</dbReference>
<dbReference type="SUPFAM" id="SSF53448">
    <property type="entry name" value="Nucleotide-diphospho-sugar transferases"/>
    <property type="match status" value="1"/>
</dbReference>
<accession>A0A512BEU1</accession>